<dbReference type="GO" id="GO:0003723">
    <property type="term" value="F:RNA binding"/>
    <property type="evidence" value="ECO:0007669"/>
    <property type="project" value="TreeGrafter"/>
</dbReference>
<dbReference type="Proteomes" id="UP000298663">
    <property type="component" value="Unassembled WGS sequence"/>
</dbReference>
<dbReference type="GO" id="GO:0000398">
    <property type="term" value="P:mRNA splicing, via spliceosome"/>
    <property type="evidence" value="ECO:0007669"/>
    <property type="project" value="TreeGrafter"/>
</dbReference>
<feature type="compositionally biased region" description="Basic residues" evidence="3">
    <location>
        <begin position="20"/>
        <end position="30"/>
    </location>
</feature>
<sequence length="433" mass="50682">MSTSMEEYLKRYMSTDDAQKKKKKKAKKQKNGGGMMQIVEDDAFQSVASTAKHVEYSDEEESEDEVQKAIEEKLERAKKASFKGTFQSVEINPLDESDVRESKLKTVLKLKDQKEGSSKTRPKRDSDDDPSPPRRRRHDSDDDASPHRRRRNDSPDDASPPRRRNRHDSDMDVSPPRRRRHDSASPPRRRRHDSGGNRSPDRRHRGHDSDKDVIPPRKRRNDPEADREPPRWRRDSPEVKRRRESPDRRERIAQGPSKEMPKEVADDGRNAETVYRTKMTGRNRANPELDEKKARESEKQAKLDELYKSKFNKGMKQVREREEKLAEMAELVKEDFTRYADNTKMNEHLKDQLLEDDPMYKKMVGLRRNAKVKTGTAVPIYQGGWPPNRFSIRPGYRWDGVDRSNGFEAKISLQANRKKAEESEYYRIAQELD</sequence>
<comment type="caution">
    <text evidence="4">The sequence shown here is derived from an EMBL/GenBank/DDBJ whole genome shotgun (WGS) entry which is preliminary data.</text>
</comment>
<name>A0A4U5NCJ6_STECR</name>
<evidence type="ECO:0000256" key="1">
    <source>
        <dbReference type="ARBA" id="ARBA00011069"/>
    </source>
</evidence>
<dbReference type="InterPro" id="IPR051112">
    <property type="entry name" value="CWC26_splicing_factor"/>
</dbReference>
<evidence type="ECO:0000313" key="4">
    <source>
        <dbReference type="EMBL" id="TKR80223.1"/>
    </source>
</evidence>
<dbReference type="AlphaFoldDB" id="A0A4U5NCJ6"/>
<dbReference type="Pfam" id="PF09736">
    <property type="entry name" value="Bud13"/>
    <property type="match status" value="1"/>
</dbReference>
<dbReference type="OrthoDB" id="6022at2759"/>
<gene>
    <name evidence="4" type="ORF">L596_014329</name>
</gene>
<feature type="compositionally biased region" description="Basic and acidic residues" evidence="3">
    <location>
        <begin position="7"/>
        <end position="19"/>
    </location>
</feature>
<dbReference type="STRING" id="34508.A0A4U5NCJ6"/>
<feature type="compositionally biased region" description="Basic residues" evidence="3">
    <location>
        <begin position="176"/>
        <end position="192"/>
    </location>
</feature>
<feature type="compositionally biased region" description="Basic and acidic residues" evidence="3">
    <location>
        <begin position="207"/>
        <end position="252"/>
    </location>
</feature>
<feature type="compositionally biased region" description="Basic and acidic residues" evidence="3">
    <location>
        <begin position="285"/>
        <end position="301"/>
    </location>
</feature>
<evidence type="ECO:0000256" key="2">
    <source>
        <dbReference type="ARBA" id="ARBA00014454"/>
    </source>
</evidence>
<evidence type="ECO:0000313" key="5">
    <source>
        <dbReference type="Proteomes" id="UP000298663"/>
    </source>
</evidence>
<comment type="similarity">
    <text evidence="1">Belongs to the CWC26 family.</text>
</comment>
<dbReference type="InterPro" id="IPR018609">
    <property type="entry name" value="Bud13"/>
</dbReference>
<feature type="region of interest" description="Disordered" evidence="3">
    <location>
        <begin position="78"/>
        <end position="301"/>
    </location>
</feature>
<feature type="region of interest" description="Disordered" evidence="3">
    <location>
        <begin position="1"/>
        <end position="36"/>
    </location>
</feature>
<dbReference type="PANTHER" id="PTHR31809">
    <property type="entry name" value="BUD13 HOMOLOG"/>
    <property type="match status" value="1"/>
</dbReference>
<proteinExistence type="inferred from homology"/>
<dbReference type="GO" id="GO:0070274">
    <property type="term" value="C:RES complex"/>
    <property type="evidence" value="ECO:0007669"/>
    <property type="project" value="TreeGrafter"/>
</dbReference>
<reference evidence="4 5" key="1">
    <citation type="journal article" date="2015" name="Genome Biol.">
        <title>Comparative genomics of Steinernema reveals deeply conserved gene regulatory networks.</title>
        <authorList>
            <person name="Dillman A.R."/>
            <person name="Macchietto M."/>
            <person name="Porter C.F."/>
            <person name="Rogers A."/>
            <person name="Williams B."/>
            <person name="Antoshechkin I."/>
            <person name="Lee M.M."/>
            <person name="Goodwin Z."/>
            <person name="Lu X."/>
            <person name="Lewis E.E."/>
            <person name="Goodrich-Blair H."/>
            <person name="Stock S.P."/>
            <person name="Adams B.J."/>
            <person name="Sternberg P.W."/>
            <person name="Mortazavi A."/>
        </authorList>
    </citation>
    <scope>NUCLEOTIDE SEQUENCE [LARGE SCALE GENOMIC DNA]</scope>
    <source>
        <strain evidence="4 5">ALL</strain>
    </source>
</reference>
<feature type="compositionally biased region" description="Basic and acidic residues" evidence="3">
    <location>
        <begin position="97"/>
        <end position="126"/>
    </location>
</feature>
<keyword evidence="5" id="KW-1185">Reference proteome</keyword>
<organism evidence="4 5">
    <name type="scientific">Steinernema carpocapsae</name>
    <name type="common">Entomopathogenic nematode</name>
    <dbReference type="NCBI Taxonomy" id="34508"/>
    <lineage>
        <taxon>Eukaryota</taxon>
        <taxon>Metazoa</taxon>
        <taxon>Ecdysozoa</taxon>
        <taxon>Nematoda</taxon>
        <taxon>Chromadorea</taxon>
        <taxon>Rhabditida</taxon>
        <taxon>Tylenchina</taxon>
        <taxon>Panagrolaimomorpha</taxon>
        <taxon>Strongyloidoidea</taxon>
        <taxon>Steinernematidae</taxon>
        <taxon>Steinernema</taxon>
    </lineage>
</organism>
<reference evidence="4 5" key="2">
    <citation type="journal article" date="2019" name="G3 (Bethesda)">
        <title>Hybrid Assembly of the Genome of the Entomopathogenic Nematode Steinernema carpocapsae Identifies the X-Chromosome.</title>
        <authorList>
            <person name="Serra L."/>
            <person name="Macchietto M."/>
            <person name="Macias-Munoz A."/>
            <person name="McGill C.J."/>
            <person name="Rodriguez I.M."/>
            <person name="Rodriguez B."/>
            <person name="Murad R."/>
            <person name="Mortazavi A."/>
        </authorList>
    </citation>
    <scope>NUCLEOTIDE SEQUENCE [LARGE SCALE GENOMIC DNA]</scope>
    <source>
        <strain evidence="4 5">ALL</strain>
    </source>
</reference>
<dbReference type="PANTHER" id="PTHR31809:SF0">
    <property type="entry name" value="BUD13 HOMOLOG"/>
    <property type="match status" value="1"/>
</dbReference>
<feature type="compositionally biased region" description="Basic and acidic residues" evidence="3">
    <location>
        <begin position="259"/>
        <end position="270"/>
    </location>
</feature>
<accession>A0A4U5NCJ6</accession>
<dbReference type="EMBL" id="AZBU02000004">
    <property type="protein sequence ID" value="TKR80223.1"/>
    <property type="molecule type" value="Genomic_DNA"/>
</dbReference>
<protein>
    <recommendedName>
        <fullName evidence="2">BUD13 homolog</fullName>
    </recommendedName>
</protein>
<dbReference type="GO" id="GO:0005684">
    <property type="term" value="C:U2-type spliceosomal complex"/>
    <property type="evidence" value="ECO:0007669"/>
    <property type="project" value="TreeGrafter"/>
</dbReference>
<evidence type="ECO:0000256" key="3">
    <source>
        <dbReference type="SAM" id="MobiDB-lite"/>
    </source>
</evidence>